<dbReference type="Pfam" id="PF00431">
    <property type="entry name" value="CUB"/>
    <property type="match status" value="1"/>
</dbReference>
<keyword evidence="6" id="KW-1185">Reference proteome</keyword>
<gene>
    <name evidence="5" type="ORF">FBUS_05954</name>
</gene>
<accession>A0A8E0VPW6</accession>
<evidence type="ECO:0000256" key="2">
    <source>
        <dbReference type="PROSITE-ProRule" id="PRU00059"/>
    </source>
</evidence>
<protein>
    <recommendedName>
        <fullName evidence="4">CUB domain-containing protein</fullName>
    </recommendedName>
</protein>
<proteinExistence type="predicted"/>
<evidence type="ECO:0000256" key="1">
    <source>
        <dbReference type="ARBA" id="ARBA00023157"/>
    </source>
</evidence>
<dbReference type="Proteomes" id="UP000728185">
    <property type="component" value="Unassembled WGS sequence"/>
</dbReference>
<dbReference type="InterPro" id="IPR000859">
    <property type="entry name" value="CUB_dom"/>
</dbReference>
<feature type="signal peptide" evidence="3">
    <location>
        <begin position="1"/>
        <end position="20"/>
    </location>
</feature>
<evidence type="ECO:0000313" key="6">
    <source>
        <dbReference type="Proteomes" id="UP000728185"/>
    </source>
</evidence>
<sequence>MTNTVFNLLLFISLYSATQSCSYNIEVPNSVQTLQYPTKDAPNTQCLLKFTALNNNKVKVTFTNLTNMSSDKKDCSENFVKFADEENELQNAVPYCAEKLPPSPFESKGNKFFVQYQVQDNAKNNFTVQLAPTTVGCGLFPSTFDGTEQVFKFPAPNQPVNLATECTYKTTSSQGLNLTAKITDIKLGTIDSPCTQDYVVFGSTEPPNDYTKCGTKIPEDNYTTTGSTLYWKIKVTTLNEQPSLTVTITTGTTTRGLQKSMLVIPHIVEFGEVPFANFGVQIAMRSELKAPRSELYEKTYFAN</sequence>
<comment type="caution">
    <text evidence="5">The sequence shown here is derived from an EMBL/GenBank/DDBJ whole genome shotgun (WGS) entry which is preliminary data.</text>
</comment>
<dbReference type="OrthoDB" id="6309479at2759"/>
<evidence type="ECO:0000313" key="5">
    <source>
        <dbReference type="EMBL" id="KAA0197691.1"/>
    </source>
</evidence>
<feature type="domain" description="CUB" evidence="4">
    <location>
        <begin position="137"/>
        <end position="264"/>
    </location>
</feature>
<feature type="domain" description="CUB" evidence="4">
    <location>
        <begin position="21"/>
        <end position="133"/>
    </location>
</feature>
<feature type="chain" id="PRO_5034223967" description="CUB domain-containing protein" evidence="3">
    <location>
        <begin position="21"/>
        <end position="303"/>
    </location>
</feature>
<name>A0A8E0VPW6_9TREM</name>
<evidence type="ECO:0000259" key="4">
    <source>
        <dbReference type="PROSITE" id="PS01180"/>
    </source>
</evidence>
<dbReference type="PROSITE" id="PS01180">
    <property type="entry name" value="CUB"/>
    <property type="match status" value="2"/>
</dbReference>
<evidence type="ECO:0000256" key="3">
    <source>
        <dbReference type="SAM" id="SignalP"/>
    </source>
</evidence>
<dbReference type="SUPFAM" id="SSF49854">
    <property type="entry name" value="Spermadhesin, CUB domain"/>
    <property type="match status" value="2"/>
</dbReference>
<dbReference type="EMBL" id="LUCM01002218">
    <property type="protein sequence ID" value="KAA0197691.1"/>
    <property type="molecule type" value="Genomic_DNA"/>
</dbReference>
<comment type="caution">
    <text evidence="2">Lacks conserved residue(s) required for the propagation of feature annotation.</text>
</comment>
<dbReference type="SMART" id="SM00042">
    <property type="entry name" value="CUB"/>
    <property type="match status" value="1"/>
</dbReference>
<keyword evidence="1" id="KW-1015">Disulfide bond</keyword>
<dbReference type="Gene3D" id="2.60.120.290">
    <property type="entry name" value="Spermadhesin, CUB domain"/>
    <property type="match status" value="2"/>
</dbReference>
<organism evidence="5 6">
    <name type="scientific">Fasciolopsis buskii</name>
    <dbReference type="NCBI Taxonomy" id="27845"/>
    <lineage>
        <taxon>Eukaryota</taxon>
        <taxon>Metazoa</taxon>
        <taxon>Spiralia</taxon>
        <taxon>Lophotrochozoa</taxon>
        <taxon>Platyhelminthes</taxon>
        <taxon>Trematoda</taxon>
        <taxon>Digenea</taxon>
        <taxon>Plagiorchiida</taxon>
        <taxon>Echinostomata</taxon>
        <taxon>Echinostomatoidea</taxon>
        <taxon>Fasciolidae</taxon>
        <taxon>Fasciolopsis</taxon>
    </lineage>
</organism>
<reference evidence="5" key="1">
    <citation type="submission" date="2019-05" db="EMBL/GenBank/DDBJ databases">
        <title>Annotation for the trematode Fasciolopsis buski.</title>
        <authorList>
            <person name="Choi Y.-J."/>
        </authorList>
    </citation>
    <scope>NUCLEOTIDE SEQUENCE</scope>
    <source>
        <strain evidence="5">HT</strain>
        <tissue evidence="5">Whole worm</tissue>
    </source>
</reference>
<dbReference type="AlphaFoldDB" id="A0A8E0VPW6"/>
<dbReference type="InterPro" id="IPR035914">
    <property type="entry name" value="Sperma_CUB_dom_sf"/>
</dbReference>
<keyword evidence="3" id="KW-0732">Signal</keyword>